<feature type="signal peptide" evidence="1">
    <location>
        <begin position="1"/>
        <end position="18"/>
    </location>
</feature>
<evidence type="ECO:0000313" key="3">
    <source>
        <dbReference type="Proteomes" id="UP001369815"/>
    </source>
</evidence>
<comment type="caution">
    <text evidence="2">The sequence shown here is derived from an EMBL/GenBank/DDBJ whole genome shotgun (WGS) entry which is preliminary data.</text>
</comment>
<keyword evidence="3" id="KW-1185">Reference proteome</keyword>
<dbReference type="Proteomes" id="UP001369815">
    <property type="component" value="Unassembled WGS sequence"/>
</dbReference>
<sequence>MLYYATLFTSLLTGSVLADKNQHESKLTKPLIQTRQDETDPTQPVGTNPISRFETQYLGQQNPNNSCSHRDLGFTGELQGKWYAVYGDTLWCASGVTDPASDSDGFHGMVRDAVSLMTDDPLVVVDMHLNDDTPVRHQLQFVPFNTAWGEDNTYGFGGTSLFETAGGAGGLFYLVNANDAGLKGAGVAKVELVDGEPTVTQRFGDNGYWWPSGSTPRYGDVAAFRDLRSEYVYAWGGAPTSVTDSIGAQYVYLLRVKAADAYDLDRYEYWWGPDGWKTGQPLTEFGAQRAVAWFIGQGQIVWSEFYECYIFVHLSQYYSLHTLEVKLPSIFDAPSPGGSDVLLRTATSLEGPWTPDVKVYTATPIDGGLTYAGVAHPYLDPSGQTLTISYTNNNHIEVLKVTFSK</sequence>
<name>A0AAX6MVG8_9PEZI</name>
<keyword evidence="1" id="KW-0732">Signal</keyword>
<accession>A0AAX6MVG8</accession>
<gene>
    <name evidence="2" type="ORF">Daesc_001898</name>
</gene>
<evidence type="ECO:0000256" key="1">
    <source>
        <dbReference type="SAM" id="SignalP"/>
    </source>
</evidence>
<feature type="chain" id="PRO_5044005316" description="DUF4185 domain-containing protein" evidence="1">
    <location>
        <begin position="19"/>
        <end position="405"/>
    </location>
</feature>
<dbReference type="EMBL" id="JBANMG010000002">
    <property type="protein sequence ID" value="KAK6956619.1"/>
    <property type="molecule type" value="Genomic_DNA"/>
</dbReference>
<proteinExistence type="predicted"/>
<reference evidence="2 3" key="1">
    <citation type="journal article" date="2024" name="Front Chem Biol">
        <title>Unveiling the potential of Daldinia eschscholtzii MFLUCC 19-0629 through bioactivity and bioinformatics studies for enhanced sustainable agriculture production.</title>
        <authorList>
            <person name="Brooks S."/>
            <person name="Weaver J.A."/>
            <person name="Klomchit A."/>
            <person name="Alharthi S.A."/>
            <person name="Onlamun T."/>
            <person name="Nurani R."/>
            <person name="Vong T.K."/>
            <person name="Alberti F."/>
            <person name="Greco C."/>
        </authorList>
    </citation>
    <scope>NUCLEOTIDE SEQUENCE [LARGE SCALE GENOMIC DNA]</scope>
    <source>
        <strain evidence="2">MFLUCC 19-0629</strain>
    </source>
</reference>
<dbReference type="AlphaFoldDB" id="A0AAX6MVG8"/>
<evidence type="ECO:0008006" key="4">
    <source>
        <dbReference type="Google" id="ProtNLM"/>
    </source>
</evidence>
<protein>
    <recommendedName>
        <fullName evidence="4">DUF4185 domain-containing protein</fullName>
    </recommendedName>
</protein>
<organism evidence="2 3">
    <name type="scientific">Daldinia eschscholtzii</name>
    <dbReference type="NCBI Taxonomy" id="292717"/>
    <lineage>
        <taxon>Eukaryota</taxon>
        <taxon>Fungi</taxon>
        <taxon>Dikarya</taxon>
        <taxon>Ascomycota</taxon>
        <taxon>Pezizomycotina</taxon>
        <taxon>Sordariomycetes</taxon>
        <taxon>Xylariomycetidae</taxon>
        <taxon>Xylariales</taxon>
        <taxon>Hypoxylaceae</taxon>
        <taxon>Daldinia</taxon>
    </lineage>
</organism>
<evidence type="ECO:0000313" key="2">
    <source>
        <dbReference type="EMBL" id="KAK6956619.1"/>
    </source>
</evidence>